<dbReference type="EMBL" id="VJVW01000004">
    <property type="protein sequence ID" value="MUP43136.1"/>
    <property type="molecule type" value="Genomic_DNA"/>
</dbReference>
<proteinExistence type="predicted"/>
<evidence type="ECO:0008006" key="3">
    <source>
        <dbReference type="Google" id="ProtNLM"/>
    </source>
</evidence>
<dbReference type="Gene3D" id="3.40.1420.30">
    <property type="match status" value="1"/>
</dbReference>
<name>A0A7K1LQR7_9FLAO</name>
<dbReference type="AlphaFoldDB" id="A0A7K1LQR7"/>
<sequence length="193" mass="23238">MKHLLLIIILMLPIFATSQDKKIEKEEDIEREEMPEKAQQYLLKNLPEDINKLRHYHETDGDKESYEAKFKFNRHRFSVEFNEKGKLEDIEVQVKKKDLKPEVLKNIENYLGQQHDRFKLEKIQTQYLSKKEDAEKTMNRAKKFESNSPDHYELIVATKNKGKLKKYEMLFDADGNFESEREIIRNSYDYLIF</sequence>
<reference evidence="1 2" key="1">
    <citation type="submission" date="2019-07" db="EMBL/GenBank/DDBJ databases">
        <title>Gramella aestuarii sp. nov., isolated from a tidal flat, and emended description of Gramella echinicola.</title>
        <authorList>
            <person name="Liu L."/>
        </authorList>
    </citation>
    <scope>NUCLEOTIDE SEQUENCE [LARGE SCALE GENOMIC DNA]</scope>
    <source>
        <strain evidence="1 2">BS12</strain>
    </source>
</reference>
<comment type="caution">
    <text evidence="1">The sequence shown here is derived from an EMBL/GenBank/DDBJ whole genome shotgun (WGS) entry which is preliminary data.</text>
</comment>
<evidence type="ECO:0000313" key="2">
    <source>
        <dbReference type="Proteomes" id="UP000460416"/>
    </source>
</evidence>
<dbReference type="SUPFAM" id="SSF160574">
    <property type="entry name" value="BT0923-like"/>
    <property type="match status" value="1"/>
</dbReference>
<protein>
    <recommendedName>
        <fullName evidence="3">PepSY domain-containing protein</fullName>
    </recommendedName>
</protein>
<evidence type="ECO:0000313" key="1">
    <source>
        <dbReference type="EMBL" id="MUP43136.1"/>
    </source>
</evidence>
<accession>A0A7K1LQR7</accession>
<dbReference type="RefSeq" id="WP_156276838.1">
    <property type="nucleotide sequence ID" value="NZ_BAABGI010000001.1"/>
</dbReference>
<keyword evidence="2" id="KW-1185">Reference proteome</keyword>
<gene>
    <name evidence="1" type="ORF">FLP08_11170</name>
</gene>
<dbReference type="Proteomes" id="UP000460416">
    <property type="component" value="Unassembled WGS sequence"/>
</dbReference>
<organism evidence="1 2">
    <name type="scientific">Christiangramia aestuarii</name>
    <dbReference type="NCBI Taxonomy" id="1028746"/>
    <lineage>
        <taxon>Bacteria</taxon>
        <taxon>Pseudomonadati</taxon>
        <taxon>Bacteroidota</taxon>
        <taxon>Flavobacteriia</taxon>
        <taxon>Flavobacteriales</taxon>
        <taxon>Flavobacteriaceae</taxon>
        <taxon>Christiangramia</taxon>
    </lineage>
</organism>